<reference evidence="2" key="1">
    <citation type="journal article" date="2014" name="Front. Microbiol.">
        <title>High frequency of phylogenetically diverse reductive dehalogenase-homologous genes in deep subseafloor sedimentary metagenomes.</title>
        <authorList>
            <person name="Kawai M."/>
            <person name="Futagami T."/>
            <person name="Toyoda A."/>
            <person name="Takaki Y."/>
            <person name="Nishi S."/>
            <person name="Hori S."/>
            <person name="Arai W."/>
            <person name="Tsubouchi T."/>
            <person name="Morono Y."/>
            <person name="Uchiyama I."/>
            <person name="Ito T."/>
            <person name="Fujiyama A."/>
            <person name="Inagaki F."/>
            <person name="Takami H."/>
        </authorList>
    </citation>
    <scope>NUCLEOTIDE SEQUENCE</scope>
    <source>
        <strain evidence="2">Expedition CK06-06</strain>
    </source>
</reference>
<keyword evidence="1" id="KW-0472">Membrane</keyword>
<feature type="non-terminal residue" evidence="2">
    <location>
        <position position="272"/>
    </location>
</feature>
<sequence length="272" mass="32152">MKETERKEKNSLKVIAANLGAEHDPVAELLLEEINNKINEDAELANLLNQQISSNDEFEKVYQYLQKKYFNGYWEKYDFGLTICTESSNIHLDNDEYKHCYTFFRQLTDAFGSPLPNTNFNFLDNQTGNINYFGSFYFPIEKENQTNGLFIELNSKLIYQQLGYPELLLDKNLFKHSVIEKYSYARFHQNKLITQTGIFPYSLDRRVYSQVNEEFSFVNFEGFDHLIYNVDEDNTIIISEPELRFIDILISFSYLFVFLFLLINLVLLIINR</sequence>
<gene>
    <name evidence="2" type="ORF">S12H4_28108</name>
</gene>
<dbReference type="EMBL" id="BARW01016099">
    <property type="protein sequence ID" value="GAJ01798.1"/>
    <property type="molecule type" value="Genomic_DNA"/>
</dbReference>
<protein>
    <submittedName>
        <fullName evidence="2">Uncharacterized protein</fullName>
    </submittedName>
</protein>
<evidence type="ECO:0000256" key="1">
    <source>
        <dbReference type="SAM" id="Phobius"/>
    </source>
</evidence>
<name>X1T8W2_9ZZZZ</name>
<accession>X1T8W2</accession>
<dbReference type="AlphaFoldDB" id="X1T8W2"/>
<keyword evidence="1" id="KW-1133">Transmembrane helix</keyword>
<keyword evidence="1" id="KW-0812">Transmembrane</keyword>
<comment type="caution">
    <text evidence="2">The sequence shown here is derived from an EMBL/GenBank/DDBJ whole genome shotgun (WGS) entry which is preliminary data.</text>
</comment>
<organism evidence="2">
    <name type="scientific">marine sediment metagenome</name>
    <dbReference type="NCBI Taxonomy" id="412755"/>
    <lineage>
        <taxon>unclassified sequences</taxon>
        <taxon>metagenomes</taxon>
        <taxon>ecological metagenomes</taxon>
    </lineage>
</organism>
<evidence type="ECO:0000313" key="2">
    <source>
        <dbReference type="EMBL" id="GAJ01798.1"/>
    </source>
</evidence>
<proteinExistence type="predicted"/>
<feature type="transmembrane region" description="Helical" evidence="1">
    <location>
        <begin position="248"/>
        <end position="270"/>
    </location>
</feature>